<proteinExistence type="predicted"/>
<evidence type="ECO:0000313" key="1">
    <source>
        <dbReference type="EMBL" id="KIO24383.1"/>
    </source>
</evidence>
<keyword evidence="2" id="KW-1185">Reference proteome</keyword>
<dbReference type="HOGENOM" id="CLU_2575594_0_0_1"/>
<name>A0A0C3KSG9_9AGAM</name>
<reference evidence="1 2" key="1">
    <citation type="submission" date="2014-04" db="EMBL/GenBank/DDBJ databases">
        <authorList>
            <consortium name="DOE Joint Genome Institute"/>
            <person name="Kuo A."/>
            <person name="Girlanda M."/>
            <person name="Perotto S."/>
            <person name="Kohler A."/>
            <person name="Nagy L.G."/>
            <person name="Floudas D."/>
            <person name="Copeland A."/>
            <person name="Barry K.W."/>
            <person name="Cichocki N."/>
            <person name="Veneault-Fourrey C."/>
            <person name="LaButti K."/>
            <person name="Lindquist E.A."/>
            <person name="Lipzen A."/>
            <person name="Lundell T."/>
            <person name="Morin E."/>
            <person name="Murat C."/>
            <person name="Sun H."/>
            <person name="Tunlid A."/>
            <person name="Henrissat B."/>
            <person name="Grigoriev I.V."/>
            <person name="Hibbett D.S."/>
            <person name="Martin F."/>
            <person name="Nordberg H.P."/>
            <person name="Cantor M.N."/>
            <person name="Hua S.X."/>
        </authorList>
    </citation>
    <scope>NUCLEOTIDE SEQUENCE [LARGE SCALE GENOMIC DNA]</scope>
    <source>
        <strain evidence="1 2">MUT 4182</strain>
    </source>
</reference>
<gene>
    <name evidence="1" type="ORF">M407DRAFT_101715</name>
</gene>
<sequence>MLECLILAFLTCKLQTRLKRRRFEPARAAGTADALSLVENGSKCDRRSPPRASMTAKIYRTHLQLILRLMFKFGVHSTKAE</sequence>
<organism evidence="1 2">
    <name type="scientific">Tulasnella calospora MUT 4182</name>
    <dbReference type="NCBI Taxonomy" id="1051891"/>
    <lineage>
        <taxon>Eukaryota</taxon>
        <taxon>Fungi</taxon>
        <taxon>Dikarya</taxon>
        <taxon>Basidiomycota</taxon>
        <taxon>Agaricomycotina</taxon>
        <taxon>Agaricomycetes</taxon>
        <taxon>Cantharellales</taxon>
        <taxon>Tulasnellaceae</taxon>
        <taxon>Tulasnella</taxon>
    </lineage>
</organism>
<protein>
    <submittedName>
        <fullName evidence="1">Uncharacterized protein</fullName>
    </submittedName>
</protein>
<dbReference type="AlphaFoldDB" id="A0A0C3KSG9"/>
<accession>A0A0C3KSG9</accession>
<evidence type="ECO:0000313" key="2">
    <source>
        <dbReference type="Proteomes" id="UP000054248"/>
    </source>
</evidence>
<dbReference type="Proteomes" id="UP000054248">
    <property type="component" value="Unassembled WGS sequence"/>
</dbReference>
<reference evidence="2" key="2">
    <citation type="submission" date="2015-01" db="EMBL/GenBank/DDBJ databases">
        <title>Evolutionary Origins and Diversification of the Mycorrhizal Mutualists.</title>
        <authorList>
            <consortium name="DOE Joint Genome Institute"/>
            <consortium name="Mycorrhizal Genomics Consortium"/>
            <person name="Kohler A."/>
            <person name="Kuo A."/>
            <person name="Nagy L.G."/>
            <person name="Floudas D."/>
            <person name="Copeland A."/>
            <person name="Barry K.W."/>
            <person name="Cichocki N."/>
            <person name="Veneault-Fourrey C."/>
            <person name="LaButti K."/>
            <person name="Lindquist E.A."/>
            <person name="Lipzen A."/>
            <person name="Lundell T."/>
            <person name="Morin E."/>
            <person name="Murat C."/>
            <person name="Riley R."/>
            <person name="Ohm R."/>
            <person name="Sun H."/>
            <person name="Tunlid A."/>
            <person name="Henrissat B."/>
            <person name="Grigoriev I.V."/>
            <person name="Hibbett D.S."/>
            <person name="Martin F."/>
        </authorList>
    </citation>
    <scope>NUCLEOTIDE SEQUENCE [LARGE SCALE GENOMIC DNA]</scope>
    <source>
        <strain evidence="2">MUT 4182</strain>
    </source>
</reference>
<dbReference type="EMBL" id="KN823062">
    <property type="protein sequence ID" value="KIO24383.1"/>
    <property type="molecule type" value="Genomic_DNA"/>
</dbReference>